<dbReference type="Proteomes" id="UP001501237">
    <property type="component" value="Unassembled WGS sequence"/>
</dbReference>
<dbReference type="InterPro" id="IPR041629">
    <property type="entry name" value="SCP_3"/>
</dbReference>
<evidence type="ECO:0000259" key="1">
    <source>
        <dbReference type="Pfam" id="PF17844"/>
    </source>
</evidence>
<accession>A0ABP6QGE7</accession>
<reference evidence="3" key="1">
    <citation type="journal article" date="2019" name="Int. J. Syst. Evol. Microbiol.">
        <title>The Global Catalogue of Microorganisms (GCM) 10K type strain sequencing project: providing services to taxonomists for standard genome sequencing and annotation.</title>
        <authorList>
            <consortium name="The Broad Institute Genomics Platform"/>
            <consortium name="The Broad Institute Genome Sequencing Center for Infectious Disease"/>
            <person name="Wu L."/>
            <person name="Ma J."/>
        </authorList>
    </citation>
    <scope>NUCLEOTIDE SEQUENCE [LARGE SCALE GENOMIC DNA]</scope>
    <source>
        <strain evidence="3">JCM 9377</strain>
    </source>
</reference>
<proteinExistence type="predicted"/>
<gene>
    <name evidence="2" type="ORF">GCM10010468_53550</name>
</gene>
<comment type="caution">
    <text evidence="2">The sequence shown here is derived from an EMBL/GenBank/DDBJ whole genome shotgun (WGS) entry which is preliminary data.</text>
</comment>
<dbReference type="Pfam" id="PF17844">
    <property type="entry name" value="SCP_3"/>
    <property type="match status" value="1"/>
</dbReference>
<dbReference type="RefSeq" id="WP_344833459.1">
    <property type="nucleotide sequence ID" value="NZ_BAAAUV010000015.1"/>
</dbReference>
<evidence type="ECO:0000313" key="3">
    <source>
        <dbReference type="Proteomes" id="UP001501237"/>
    </source>
</evidence>
<organism evidence="2 3">
    <name type="scientific">Actinocorallia longicatena</name>
    <dbReference type="NCBI Taxonomy" id="111803"/>
    <lineage>
        <taxon>Bacteria</taxon>
        <taxon>Bacillati</taxon>
        <taxon>Actinomycetota</taxon>
        <taxon>Actinomycetes</taxon>
        <taxon>Streptosporangiales</taxon>
        <taxon>Thermomonosporaceae</taxon>
        <taxon>Actinocorallia</taxon>
    </lineage>
</organism>
<keyword evidence="3" id="KW-1185">Reference proteome</keyword>
<sequence>MKSDARTGGEALAATLAAYEADEPPGRSLEKAAVKHVLSLLGDRAPGKAVEVRIPPHAAIQCVEGTTHTRGTPPNVVETDARTLLGLATGALSWPETVRDGRVRATGTRADLSAYLPLV</sequence>
<name>A0ABP6QGE7_9ACTN</name>
<dbReference type="Gene3D" id="3.30.1050.40">
    <property type="match status" value="1"/>
</dbReference>
<protein>
    <submittedName>
        <fullName evidence="2">Sterol carrier family protein</fullName>
    </submittedName>
</protein>
<dbReference type="EMBL" id="BAAAUV010000015">
    <property type="protein sequence ID" value="GAA3225722.1"/>
    <property type="molecule type" value="Genomic_DNA"/>
</dbReference>
<evidence type="ECO:0000313" key="2">
    <source>
        <dbReference type="EMBL" id="GAA3225722.1"/>
    </source>
</evidence>
<feature type="domain" description="Bacterial SCP orthologue" evidence="1">
    <location>
        <begin position="27"/>
        <end position="118"/>
    </location>
</feature>